<reference evidence="1" key="1">
    <citation type="submission" date="2020-02" db="EMBL/GenBank/DDBJ databases">
        <authorList>
            <person name="Meier V. D."/>
        </authorList>
    </citation>
    <scope>NUCLEOTIDE SEQUENCE</scope>
    <source>
        <strain evidence="1">AVDCRST_MAG93</strain>
    </source>
</reference>
<gene>
    <name evidence="1" type="ORF">AVDCRST_MAG93-2667</name>
</gene>
<dbReference type="AlphaFoldDB" id="A0A6J4J675"/>
<evidence type="ECO:0000313" key="1">
    <source>
        <dbReference type="EMBL" id="CAA9271802.1"/>
    </source>
</evidence>
<dbReference type="EMBL" id="CADCTR010000911">
    <property type="protein sequence ID" value="CAA9271802.1"/>
    <property type="molecule type" value="Genomic_DNA"/>
</dbReference>
<proteinExistence type="predicted"/>
<accession>A0A6J4J675</accession>
<organism evidence="1">
    <name type="scientific">uncultured Chloroflexia bacterium</name>
    <dbReference type="NCBI Taxonomy" id="1672391"/>
    <lineage>
        <taxon>Bacteria</taxon>
        <taxon>Bacillati</taxon>
        <taxon>Chloroflexota</taxon>
        <taxon>Chloroflexia</taxon>
        <taxon>environmental samples</taxon>
    </lineage>
</organism>
<protein>
    <submittedName>
        <fullName evidence="1">Uncharacterized protein</fullName>
    </submittedName>
</protein>
<name>A0A6J4J675_9CHLR</name>
<sequence length="79" mass="8809">MYEHLEDECAQGKLFMLFSGCNTAQQASSSCYSAFMSKPRQDFLDKLAAVREVLTSNGRTVLQGAVMGAECTDHFDSWF</sequence>